<dbReference type="EMBL" id="BGPR01107248">
    <property type="protein sequence ID" value="GBM78963.1"/>
    <property type="molecule type" value="Genomic_DNA"/>
</dbReference>
<dbReference type="Proteomes" id="UP000499080">
    <property type="component" value="Unassembled WGS sequence"/>
</dbReference>
<accession>A0A4Y2IMB2</accession>
<proteinExistence type="predicted"/>
<sequence>MKHLNLKDLKDYSEILAFITDEMADNSDLEGDKDPEDALPDQNTTPNDFSIQDMEESFHSCPNNDAEDPIIINGEDHLDESDVENFDITWGKKDKEKKEKKTTPPTSFSNFQFCQNYGNAVTVNSHAPNFTFSLLFPSTYMNLYASQHHVSLDLTTKELKAFFSLFIVMGLNKLQV</sequence>
<evidence type="ECO:0000256" key="1">
    <source>
        <dbReference type="SAM" id="MobiDB-lite"/>
    </source>
</evidence>
<evidence type="ECO:0000313" key="2">
    <source>
        <dbReference type="EMBL" id="GBM78767.1"/>
    </source>
</evidence>
<comment type="caution">
    <text evidence="3">The sequence shown here is derived from an EMBL/GenBank/DDBJ whole genome shotgun (WGS) entry which is preliminary data.</text>
</comment>
<feature type="region of interest" description="Disordered" evidence="1">
    <location>
        <begin position="26"/>
        <end position="76"/>
    </location>
</feature>
<protein>
    <submittedName>
        <fullName evidence="3">Uncharacterized protein</fullName>
    </submittedName>
</protein>
<organism evidence="3 4">
    <name type="scientific">Araneus ventricosus</name>
    <name type="common">Orbweaver spider</name>
    <name type="synonym">Epeira ventricosa</name>
    <dbReference type="NCBI Taxonomy" id="182803"/>
    <lineage>
        <taxon>Eukaryota</taxon>
        <taxon>Metazoa</taxon>
        <taxon>Ecdysozoa</taxon>
        <taxon>Arthropoda</taxon>
        <taxon>Chelicerata</taxon>
        <taxon>Arachnida</taxon>
        <taxon>Araneae</taxon>
        <taxon>Araneomorphae</taxon>
        <taxon>Entelegynae</taxon>
        <taxon>Araneoidea</taxon>
        <taxon>Araneidae</taxon>
        <taxon>Araneus</taxon>
    </lineage>
</organism>
<feature type="compositionally biased region" description="Acidic residues" evidence="1">
    <location>
        <begin position="26"/>
        <end position="39"/>
    </location>
</feature>
<dbReference type="EMBL" id="BGPR01107197">
    <property type="protein sequence ID" value="GBM78767.1"/>
    <property type="molecule type" value="Genomic_DNA"/>
</dbReference>
<feature type="compositionally biased region" description="Polar residues" evidence="1">
    <location>
        <begin position="41"/>
        <end position="50"/>
    </location>
</feature>
<dbReference type="AlphaFoldDB" id="A0A4Y2IMB2"/>
<name>A0A4Y2IMB2_ARAVE</name>
<gene>
    <name evidence="3" type="ORF">AVEN_188154_1</name>
    <name evidence="2" type="ORF">AVEN_224661_1</name>
</gene>
<evidence type="ECO:0000313" key="3">
    <source>
        <dbReference type="EMBL" id="GBM78963.1"/>
    </source>
</evidence>
<evidence type="ECO:0000313" key="4">
    <source>
        <dbReference type="Proteomes" id="UP000499080"/>
    </source>
</evidence>
<keyword evidence="4" id="KW-1185">Reference proteome</keyword>
<reference evidence="3 4" key="1">
    <citation type="journal article" date="2019" name="Sci. Rep.">
        <title>Orb-weaving spider Araneus ventricosus genome elucidates the spidroin gene catalogue.</title>
        <authorList>
            <person name="Kono N."/>
            <person name="Nakamura H."/>
            <person name="Ohtoshi R."/>
            <person name="Moran D.A.P."/>
            <person name="Shinohara A."/>
            <person name="Yoshida Y."/>
            <person name="Fujiwara M."/>
            <person name="Mori M."/>
            <person name="Tomita M."/>
            <person name="Arakawa K."/>
        </authorList>
    </citation>
    <scope>NUCLEOTIDE SEQUENCE [LARGE SCALE GENOMIC DNA]</scope>
</reference>